<reference evidence="9 10" key="1">
    <citation type="submission" date="2020-08" db="EMBL/GenBank/DDBJ databases">
        <title>Genome sequence of Diaphorobacter ruginosibacter DSM 27467T.</title>
        <authorList>
            <person name="Hyun D.-W."/>
            <person name="Bae J.-W."/>
        </authorList>
    </citation>
    <scope>NUCLEOTIDE SEQUENCE [LARGE SCALE GENOMIC DNA]</scope>
    <source>
        <strain evidence="9 10">DSM 27467</strain>
    </source>
</reference>
<dbReference type="InterPro" id="IPR003738">
    <property type="entry name" value="SRAP"/>
</dbReference>
<evidence type="ECO:0000313" key="9">
    <source>
        <dbReference type="EMBL" id="QNN56945.1"/>
    </source>
</evidence>
<evidence type="ECO:0000256" key="7">
    <source>
        <dbReference type="ARBA" id="ARBA00023239"/>
    </source>
</evidence>
<keyword evidence="7" id="KW-0456">Lyase</keyword>
<proteinExistence type="inferred from homology"/>
<dbReference type="RefSeq" id="WP_187597210.1">
    <property type="nucleotide sequence ID" value="NZ_CP060714.1"/>
</dbReference>
<evidence type="ECO:0000256" key="6">
    <source>
        <dbReference type="ARBA" id="ARBA00023125"/>
    </source>
</evidence>
<dbReference type="GO" id="GO:0003697">
    <property type="term" value="F:single-stranded DNA binding"/>
    <property type="evidence" value="ECO:0007669"/>
    <property type="project" value="InterPro"/>
</dbReference>
<organism evidence="9 10">
    <name type="scientific">Diaphorobacter ruginosibacter</name>
    <dbReference type="NCBI Taxonomy" id="1715720"/>
    <lineage>
        <taxon>Bacteria</taxon>
        <taxon>Pseudomonadati</taxon>
        <taxon>Pseudomonadota</taxon>
        <taxon>Betaproteobacteria</taxon>
        <taxon>Burkholderiales</taxon>
        <taxon>Comamonadaceae</taxon>
        <taxon>Diaphorobacter</taxon>
    </lineage>
</organism>
<evidence type="ECO:0000256" key="1">
    <source>
        <dbReference type="ARBA" id="ARBA00008136"/>
    </source>
</evidence>
<evidence type="ECO:0000256" key="5">
    <source>
        <dbReference type="ARBA" id="ARBA00023124"/>
    </source>
</evidence>
<keyword evidence="4 8" id="KW-0378">Hydrolase</keyword>
<evidence type="ECO:0000256" key="3">
    <source>
        <dbReference type="ARBA" id="ARBA00022763"/>
    </source>
</evidence>
<evidence type="ECO:0000256" key="4">
    <source>
        <dbReference type="ARBA" id="ARBA00022801"/>
    </source>
</evidence>
<dbReference type="GO" id="GO:0008233">
    <property type="term" value="F:peptidase activity"/>
    <property type="evidence" value="ECO:0007669"/>
    <property type="project" value="UniProtKB-KW"/>
</dbReference>
<dbReference type="GO" id="GO:0106300">
    <property type="term" value="P:protein-DNA covalent cross-linking repair"/>
    <property type="evidence" value="ECO:0007669"/>
    <property type="project" value="InterPro"/>
</dbReference>
<evidence type="ECO:0000256" key="8">
    <source>
        <dbReference type="RuleBase" id="RU364100"/>
    </source>
</evidence>
<accession>A0A7G9RMX0</accession>
<dbReference type="Pfam" id="PF02586">
    <property type="entry name" value="SRAP"/>
    <property type="match status" value="1"/>
</dbReference>
<keyword evidence="5" id="KW-0190">Covalent protein-DNA linkage</keyword>
<dbReference type="GO" id="GO:0006508">
    <property type="term" value="P:proteolysis"/>
    <property type="evidence" value="ECO:0007669"/>
    <property type="project" value="UniProtKB-KW"/>
</dbReference>
<dbReference type="InterPro" id="IPR036590">
    <property type="entry name" value="SRAP-like"/>
</dbReference>
<dbReference type="EMBL" id="CP060714">
    <property type="protein sequence ID" value="QNN56945.1"/>
    <property type="molecule type" value="Genomic_DNA"/>
</dbReference>
<keyword evidence="10" id="KW-1185">Reference proteome</keyword>
<dbReference type="KEGG" id="drg:H9K76_21025"/>
<keyword evidence="3" id="KW-0227">DNA damage</keyword>
<dbReference type="Proteomes" id="UP000515811">
    <property type="component" value="Chromosome"/>
</dbReference>
<sequence length="257" mass="27835">MSTQFEALKDPDLYPSAFRVEAPAELGERQITPRKPSFLIARTLAAATDAERAAEAAQAAAAPAADEETGAGAVPHAKPRLLAPAQFGLVPQWVKSASDGRLRAPKLAHVKSDLASTGTAFRDAWLNNQRCIVPMMAFIVDDHRGGKPLPTRIARVDGLPMGVAGIWARWRDPEDGSELLSFALITVNANAHALMNRYAAPGAEKFMPAILNEGAYDAWLGARASQAKEFLRPYPAQKLLANPVEKKGRKPRPEPWM</sequence>
<dbReference type="AlphaFoldDB" id="A0A7G9RMX0"/>
<evidence type="ECO:0000313" key="10">
    <source>
        <dbReference type="Proteomes" id="UP000515811"/>
    </source>
</evidence>
<keyword evidence="6" id="KW-0238">DNA-binding</keyword>
<dbReference type="SUPFAM" id="SSF143081">
    <property type="entry name" value="BB1717-like"/>
    <property type="match status" value="1"/>
</dbReference>
<protein>
    <recommendedName>
        <fullName evidence="8">Abasic site processing protein</fullName>
        <ecNumber evidence="8">3.4.-.-</ecNumber>
    </recommendedName>
</protein>
<dbReference type="GO" id="GO:0016829">
    <property type="term" value="F:lyase activity"/>
    <property type="evidence" value="ECO:0007669"/>
    <property type="project" value="UniProtKB-KW"/>
</dbReference>
<evidence type="ECO:0000256" key="2">
    <source>
        <dbReference type="ARBA" id="ARBA00022670"/>
    </source>
</evidence>
<keyword evidence="2 8" id="KW-0645">Protease</keyword>
<dbReference type="EC" id="3.4.-.-" evidence="8"/>
<dbReference type="PANTHER" id="PTHR13604:SF0">
    <property type="entry name" value="ABASIC SITE PROCESSING PROTEIN HMCES"/>
    <property type="match status" value="1"/>
</dbReference>
<gene>
    <name evidence="9" type="ORF">H9K76_21025</name>
</gene>
<dbReference type="Gene3D" id="3.90.1680.10">
    <property type="entry name" value="SOS response associated peptidase-like"/>
    <property type="match status" value="1"/>
</dbReference>
<comment type="similarity">
    <text evidence="1 8">Belongs to the SOS response-associated peptidase family.</text>
</comment>
<dbReference type="PANTHER" id="PTHR13604">
    <property type="entry name" value="DC12-RELATED"/>
    <property type="match status" value="1"/>
</dbReference>
<name>A0A7G9RMX0_9BURK</name>